<evidence type="ECO:0000256" key="1">
    <source>
        <dbReference type="SAM" id="MobiDB-lite"/>
    </source>
</evidence>
<feature type="compositionally biased region" description="Basic and acidic residues" evidence="1">
    <location>
        <begin position="10"/>
        <end position="29"/>
    </location>
</feature>
<comment type="caution">
    <text evidence="2">The sequence shown here is derived from an EMBL/GenBank/DDBJ whole genome shotgun (WGS) entry which is preliminary data.</text>
</comment>
<dbReference type="Proteomes" id="UP000250321">
    <property type="component" value="Unassembled WGS sequence"/>
</dbReference>
<reference evidence="2 3" key="1">
    <citation type="submission" date="2018-02" db="EMBL/GenBank/DDBJ databases">
        <title>Draft genome of wild Prunus yedoensis var. nudiflora.</title>
        <authorList>
            <person name="Baek S."/>
            <person name="Kim J.-H."/>
            <person name="Choi K."/>
            <person name="Kim G.-B."/>
            <person name="Cho A."/>
            <person name="Jang H."/>
            <person name="Shin C.-H."/>
            <person name="Yu H.-J."/>
            <person name="Mun J.-H."/>
        </authorList>
    </citation>
    <scope>NUCLEOTIDE SEQUENCE [LARGE SCALE GENOMIC DNA]</scope>
    <source>
        <strain evidence="3">cv. Jeju island</strain>
        <tissue evidence="2">Leaf</tissue>
    </source>
</reference>
<keyword evidence="3" id="KW-1185">Reference proteome</keyword>
<feature type="compositionally biased region" description="Basic and acidic residues" evidence="1">
    <location>
        <begin position="46"/>
        <end position="59"/>
    </location>
</feature>
<proteinExistence type="predicted"/>
<evidence type="ECO:0000313" key="2">
    <source>
        <dbReference type="EMBL" id="PQQ16373.1"/>
    </source>
</evidence>
<protein>
    <submittedName>
        <fullName evidence="2">Uncharacterized protein</fullName>
    </submittedName>
</protein>
<feature type="compositionally biased region" description="Polar residues" evidence="1">
    <location>
        <begin position="36"/>
        <end position="45"/>
    </location>
</feature>
<gene>
    <name evidence="2" type="ORF">Pyn_00919</name>
</gene>
<sequence length="117" mass="13130">MVEGSPKVAADPEKRQQKLRERREREKASWAKKAQAQGTTSTAKGHTTEKCPREYDSGVAELEKRRRGLETSIHDVMGGGGTVVSPFELDHKPRLLLGLEELFPEGTEDIDFAKVRR</sequence>
<feature type="region of interest" description="Disordered" evidence="1">
    <location>
        <begin position="1"/>
        <end position="59"/>
    </location>
</feature>
<dbReference type="EMBL" id="PJQY01000196">
    <property type="protein sequence ID" value="PQQ16373.1"/>
    <property type="molecule type" value="Genomic_DNA"/>
</dbReference>
<accession>A0A314ZD15</accession>
<evidence type="ECO:0000313" key="3">
    <source>
        <dbReference type="Proteomes" id="UP000250321"/>
    </source>
</evidence>
<dbReference type="AlphaFoldDB" id="A0A314ZD15"/>
<organism evidence="2 3">
    <name type="scientific">Prunus yedoensis var. nudiflora</name>
    <dbReference type="NCBI Taxonomy" id="2094558"/>
    <lineage>
        <taxon>Eukaryota</taxon>
        <taxon>Viridiplantae</taxon>
        <taxon>Streptophyta</taxon>
        <taxon>Embryophyta</taxon>
        <taxon>Tracheophyta</taxon>
        <taxon>Spermatophyta</taxon>
        <taxon>Magnoliopsida</taxon>
        <taxon>eudicotyledons</taxon>
        <taxon>Gunneridae</taxon>
        <taxon>Pentapetalae</taxon>
        <taxon>rosids</taxon>
        <taxon>fabids</taxon>
        <taxon>Rosales</taxon>
        <taxon>Rosaceae</taxon>
        <taxon>Amygdaloideae</taxon>
        <taxon>Amygdaleae</taxon>
        <taxon>Prunus</taxon>
    </lineage>
</organism>
<name>A0A314ZD15_PRUYE</name>